<dbReference type="PROSITE" id="PS50977">
    <property type="entry name" value="HTH_TETR_2"/>
    <property type="match status" value="1"/>
</dbReference>
<sequence length="199" mass="21597">MKSAEPVPPPPRERILAVASQLFYAHGIRAVGIDTIIDQSGVAKASFYKHFPSKNDLVAEVLTQLGAAWRQWLADAVDRLSDDPGTRPLAAFDALSERLNCSGFRGCIFINSIVELADRDHAGHAVANDHKQQVTAYLERLLVDAQIRPAGDLANQLMMLIDGAIVTALRTGSAAASSSAKEVARMLIEQRQAKRGRRA</sequence>
<dbReference type="InterPro" id="IPR009057">
    <property type="entry name" value="Homeodomain-like_sf"/>
</dbReference>
<dbReference type="AlphaFoldDB" id="A0A0S2F8G9"/>
<dbReference type="PANTHER" id="PTHR47506:SF1">
    <property type="entry name" value="HTH-TYPE TRANSCRIPTIONAL REGULATOR YJDC"/>
    <property type="match status" value="1"/>
</dbReference>
<dbReference type="InterPro" id="IPR001647">
    <property type="entry name" value="HTH_TetR"/>
</dbReference>
<dbReference type="SUPFAM" id="SSF48498">
    <property type="entry name" value="Tetracyclin repressor-like, C-terminal domain"/>
    <property type="match status" value="1"/>
</dbReference>
<dbReference type="PRINTS" id="PR00455">
    <property type="entry name" value="HTHTETR"/>
</dbReference>
<dbReference type="eggNOG" id="COG1309">
    <property type="taxonomic scope" value="Bacteria"/>
</dbReference>
<organism evidence="6 7">
    <name type="scientific">Lysobacter antibioticus</name>
    <dbReference type="NCBI Taxonomy" id="84531"/>
    <lineage>
        <taxon>Bacteria</taxon>
        <taxon>Pseudomonadati</taxon>
        <taxon>Pseudomonadota</taxon>
        <taxon>Gammaproteobacteria</taxon>
        <taxon>Lysobacterales</taxon>
        <taxon>Lysobacteraceae</taxon>
        <taxon>Lysobacter</taxon>
    </lineage>
</organism>
<dbReference type="Gene3D" id="1.10.357.10">
    <property type="entry name" value="Tetracycline Repressor, domain 2"/>
    <property type="match status" value="1"/>
</dbReference>
<feature type="domain" description="HTH tetR-type" evidence="5">
    <location>
        <begin position="9"/>
        <end position="69"/>
    </location>
</feature>
<keyword evidence="2 4" id="KW-0238">DNA-binding</keyword>
<proteinExistence type="predicted"/>
<reference evidence="6 7" key="1">
    <citation type="journal article" date="2015" name="BMC Genomics">
        <title>Comparative genomics and metabolic profiling of the genus Lysobacter.</title>
        <authorList>
            <person name="de Bruijn I."/>
            <person name="Cheng X."/>
            <person name="de Jager V."/>
            <person name="Exposito R.G."/>
            <person name="Watrous J."/>
            <person name="Patel N."/>
            <person name="Postma J."/>
            <person name="Dorrestein P.C."/>
            <person name="Kobayashi D."/>
            <person name="Raaijmakers J.M."/>
        </authorList>
    </citation>
    <scope>NUCLEOTIDE SEQUENCE [LARGE SCALE GENOMIC DNA]</scope>
    <source>
        <strain evidence="6 7">76</strain>
    </source>
</reference>
<keyword evidence="7" id="KW-1185">Reference proteome</keyword>
<keyword evidence="3" id="KW-0804">Transcription</keyword>
<evidence type="ECO:0000313" key="7">
    <source>
        <dbReference type="Proteomes" id="UP000060787"/>
    </source>
</evidence>
<evidence type="ECO:0000259" key="5">
    <source>
        <dbReference type="PROSITE" id="PS50977"/>
    </source>
</evidence>
<dbReference type="KEGG" id="lab:LA76x_1672"/>
<dbReference type="PANTHER" id="PTHR47506">
    <property type="entry name" value="TRANSCRIPTIONAL REGULATORY PROTEIN"/>
    <property type="match status" value="1"/>
</dbReference>
<dbReference type="Proteomes" id="UP000060787">
    <property type="component" value="Chromosome"/>
</dbReference>
<dbReference type="PATRIC" id="fig|84531.8.peg.1700"/>
<accession>A0A0S2F8G9</accession>
<dbReference type="Pfam" id="PF00440">
    <property type="entry name" value="TetR_N"/>
    <property type="match status" value="1"/>
</dbReference>
<name>A0A0S2F8G9_LYSAN</name>
<dbReference type="GO" id="GO:0003677">
    <property type="term" value="F:DNA binding"/>
    <property type="evidence" value="ECO:0007669"/>
    <property type="project" value="UniProtKB-UniRule"/>
</dbReference>
<protein>
    <submittedName>
        <fullName evidence="6">Bacterial regulatory, tetR family protein</fullName>
    </submittedName>
</protein>
<gene>
    <name evidence="6" type="ORF">LA76x_1672</name>
</gene>
<dbReference type="EMBL" id="CP011129">
    <property type="protein sequence ID" value="ALN79828.1"/>
    <property type="molecule type" value="Genomic_DNA"/>
</dbReference>
<dbReference type="SUPFAM" id="SSF46689">
    <property type="entry name" value="Homeodomain-like"/>
    <property type="match status" value="1"/>
</dbReference>
<feature type="DNA-binding region" description="H-T-H motif" evidence="4">
    <location>
        <begin position="32"/>
        <end position="51"/>
    </location>
</feature>
<keyword evidence="1" id="KW-0805">Transcription regulation</keyword>
<evidence type="ECO:0000256" key="2">
    <source>
        <dbReference type="ARBA" id="ARBA00023125"/>
    </source>
</evidence>
<evidence type="ECO:0000256" key="3">
    <source>
        <dbReference type="ARBA" id="ARBA00023163"/>
    </source>
</evidence>
<dbReference type="InterPro" id="IPR036271">
    <property type="entry name" value="Tet_transcr_reg_TetR-rel_C_sf"/>
</dbReference>
<dbReference type="STRING" id="84531.LA76x_1672"/>
<evidence type="ECO:0000256" key="1">
    <source>
        <dbReference type="ARBA" id="ARBA00023015"/>
    </source>
</evidence>
<evidence type="ECO:0000313" key="6">
    <source>
        <dbReference type="EMBL" id="ALN79828.1"/>
    </source>
</evidence>
<evidence type="ECO:0000256" key="4">
    <source>
        <dbReference type="PROSITE-ProRule" id="PRU00335"/>
    </source>
</evidence>